<dbReference type="RefSeq" id="WP_260763445.1">
    <property type="nucleotide sequence ID" value="NZ_CP045921.1"/>
</dbReference>
<evidence type="ECO:0000313" key="3">
    <source>
        <dbReference type="Proteomes" id="UP001059824"/>
    </source>
</evidence>
<feature type="transmembrane region" description="Helical" evidence="1">
    <location>
        <begin position="16"/>
        <end position="36"/>
    </location>
</feature>
<gene>
    <name evidence="2" type="ORF">GII36_00025</name>
</gene>
<evidence type="ECO:0000256" key="1">
    <source>
        <dbReference type="SAM" id="Phobius"/>
    </source>
</evidence>
<evidence type="ECO:0000313" key="2">
    <source>
        <dbReference type="EMBL" id="QHN42255.1"/>
    </source>
</evidence>
<protein>
    <recommendedName>
        <fullName evidence="4">PEGA domain-containing protein</fullName>
    </recommendedName>
</protein>
<evidence type="ECO:0008006" key="4">
    <source>
        <dbReference type="Google" id="ProtNLM"/>
    </source>
</evidence>
<dbReference type="Proteomes" id="UP001059824">
    <property type="component" value="Chromosome"/>
</dbReference>
<keyword evidence="1" id="KW-1133">Transmembrane helix</keyword>
<reference evidence="2" key="1">
    <citation type="journal article" date="2021" name="Nat. Microbiol.">
        <title>Cocultivation of an ultrasmall environmental parasitic bacterium with lytic ability against bacteria associated with wastewater foams.</title>
        <authorList>
            <person name="Batinovic S."/>
            <person name="Rose J.J.A."/>
            <person name="Ratcliffe J."/>
            <person name="Seviour R.J."/>
            <person name="Petrovski S."/>
        </authorList>
    </citation>
    <scope>NUCLEOTIDE SEQUENCE</scope>
    <source>
        <strain evidence="2">JR1</strain>
    </source>
</reference>
<dbReference type="EMBL" id="CP045921">
    <property type="protein sequence ID" value="QHN42255.1"/>
    <property type="molecule type" value="Genomic_DNA"/>
</dbReference>
<accession>A0A857MKI1</accession>
<name>A0A857MKI1_9BACT</name>
<keyword evidence="1" id="KW-0472">Membrane</keyword>
<dbReference type="KEGG" id="mama:GII36_00025"/>
<sequence>MDYELSYYLGKYRRQLLAGLIVCVVLVVGMTIWYNIWLAQQRAGKIAVPVQVVPTDASVTLSTGQPLPQSGTAYIVPGTYKVTVKKEGFDSQTRDLRVSDNALGYIYIGLVARSDDAKAWQARHQAEYQHLETLTVARNRDYNALFESTNPIVNVLPIKDPYYSVDYQNHDDASVELVIWGTSPHSRQAALSMLRSKGYDPTDYRIRYDGFDNPLEAQ</sequence>
<keyword evidence="3" id="KW-1185">Reference proteome</keyword>
<keyword evidence="1" id="KW-0812">Transmembrane</keyword>
<proteinExistence type="predicted"/>
<organism evidence="2 3">
    <name type="scientific">Candidatus Mycosynbacter amalyticus</name>
    <dbReference type="NCBI Taxonomy" id="2665156"/>
    <lineage>
        <taxon>Bacteria</taxon>
        <taxon>Candidatus Saccharimonadota</taxon>
        <taxon>Candidatus Saccharimonadota incertae sedis</taxon>
        <taxon>Candidatus Mycosynbacter</taxon>
    </lineage>
</organism>
<dbReference type="AlphaFoldDB" id="A0A857MKI1"/>